<feature type="compositionally biased region" description="Polar residues" evidence="2">
    <location>
        <begin position="293"/>
        <end position="302"/>
    </location>
</feature>
<evidence type="ECO:0000256" key="1">
    <source>
        <dbReference type="SAM" id="Coils"/>
    </source>
</evidence>
<evidence type="ECO:0000256" key="2">
    <source>
        <dbReference type="SAM" id="MobiDB-lite"/>
    </source>
</evidence>
<reference evidence="3 4" key="1">
    <citation type="journal article" date="2018" name="PLoS Pathog.">
        <title>Evolution of structural diversity of trichothecenes, a family of toxins produced by plant pathogenic and entomopathogenic fungi.</title>
        <authorList>
            <person name="Proctor R.H."/>
            <person name="McCormick S.P."/>
            <person name="Kim H.S."/>
            <person name="Cardoza R.E."/>
            <person name="Stanley A.M."/>
            <person name="Lindo L."/>
            <person name="Kelly A."/>
            <person name="Brown D.W."/>
            <person name="Lee T."/>
            <person name="Vaughan M.M."/>
            <person name="Alexander N.J."/>
            <person name="Busman M."/>
            <person name="Gutierrez S."/>
        </authorList>
    </citation>
    <scope>NUCLEOTIDE SEQUENCE [LARGE SCALE GENOMIC DNA]</scope>
    <source>
        <strain evidence="3 4">IBT 40837</strain>
    </source>
</reference>
<dbReference type="STRING" id="490622.A0A395NLQ3"/>
<sequence length="312" mass="34723">MDPVAIIGAASSLVVSLAKASKSLSDIRKGFHEAPMTLASMITECKTISAALTHLQNLTLGNPVALSPSIMSPETITESFDNALTGCMLILSALEAQLERFSQNEKPEDIRFMQRVRLLWNEDTMSQLLENLRGQHAAINTLVSLFQTMYVHIRVGDQVYNPEQESEHKGRRIAKLLDNIASLQIQATDLDRRLQVATAKISHFSAYHKSFKQTGAECVQQIQHERDQIKELEERLSSLRKSHGSKILSHLIEFHELWNEPGHIAPTSSSRSPFVEPSASSRPVQAEDLPKQDTGSQESTLVDSDDLIVMSE</sequence>
<feature type="compositionally biased region" description="Polar residues" evidence="2">
    <location>
        <begin position="266"/>
        <end position="283"/>
    </location>
</feature>
<dbReference type="SUPFAM" id="SSF90257">
    <property type="entry name" value="Myosin rod fragments"/>
    <property type="match status" value="1"/>
</dbReference>
<proteinExistence type="predicted"/>
<organism evidence="3 4">
    <name type="scientific">Trichoderma arundinaceum</name>
    <dbReference type="NCBI Taxonomy" id="490622"/>
    <lineage>
        <taxon>Eukaryota</taxon>
        <taxon>Fungi</taxon>
        <taxon>Dikarya</taxon>
        <taxon>Ascomycota</taxon>
        <taxon>Pezizomycotina</taxon>
        <taxon>Sordariomycetes</taxon>
        <taxon>Hypocreomycetidae</taxon>
        <taxon>Hypocreales</taxon>
        <taxon>Hypocreaceae</taxon>
        <taxon>Trichoderma</taxon>
    </lineage>
</organism>
<feature type="coiled-coil region" evidence="1">
    <location>
        <begin position="173"/>
        <end position="242"/>
    </location>
</feature>
<dbReference type="Proteomes" id="UP000266272">
    <property type="component" value="Unassembled WGS sequence"/>
</dbReference>
<evidence type="ECO:0000313" key="4">
    <source>
        <dbReference type="Proteomes" id="UP000266272"/>
    </source>
</evidence>
<keyword evidence="1" id="KW-0175">Coiled coil</keyword>
<gene>
    <name evidence="3" type="ORF">TARUN_5349</name>
</gene>
<protein>
    <submittedName>
        <fullName evidence="3">Ankyrin repeat</fullName>
    </submittedName>
</protein>
<feature type="region of interest" description="Disordered" evidence="2">
    <location>
        <begin position="265"/>
        <end position="312"/>
    </location>
</feature>
<keyword evidence="4" id="KW-1185">Reference proteome</keyword>
<dbReference type="OrthoDB" id="5365701at2759"/>
<accession>A0A395NLQ3</accession>
<comment type="caution">
    <text evidence="3">The sequence shown here is derived from an EMBL/GenBank/DDBJ whole genome shotgun (WGS) entry which is preliminary data.</text>
</comment>
<dbReference type="EMBL" id="PXOA01000321">
    <property type="protein sequence ID" value="RFU76899.1"/>
    <property type="molecule type" value="Genomic_DNA"/>
</dbReference>
<dbReference type="AlphaFoldDB" id="A0A395NLQ3"/>
<name>A0A395NLQ3_TRIAR</name>
<evidence type="ECO:0000313" key="3">
    <source>
        <dbReference type="EMBL" id="RFU76899.1"/>
    </source>
</evidence>